<dbReference type="InterPro" id="IPR036770">
    <property type="entry name" value="Ankyrin_rpt-contain_sf"/>
</dbReference>
<evidence type="ECO:0000313" key="4">
    <source>
        <dbReference type="EMBL" id="KZL76331.1"/>
    </source>
</evidence>
<dbReference type="InterPro" id="IPR002110">
    <property type="entry name" value="Ankyrin_rpt"/>
</dbReference>
<reference evidence="4 5" key="1">
    <citation type="submission" date="2015-06" db="EMBL/GenBank/DDBJ databases">
        <title>Survival trade-offs in plant roots during colonization by closely related pathogenic and mutualistic fungi.</title>
        <authorList>
            <person name="Hacquard S."/>
            <person name="Kracher B."/>
            <person name="Hiruma K."/>
            <person name="Weinman A."/>
            <person name="Muench P."/>
            <person name="Garrido Oter R."/>
            <person name="Ver Loren van Themaat E."/>
            <person name="Dallerey J.-F."/>
            <person name="Damm U."/>
            <person name="Henrissat B."/>
            <person name="Lespinet O."/>
            <person name="Thon M."/>
            <person name="Kemen E."/>
            <person name="McHardy A.C."/>
            <person name="Schulze-Lefert P."/>
            <person name="O'Connell R.J."/>
        </authorList>
    </citation>
    <scope>NUCLEOTIDE SEQUENCE [LARGE SCALE GENOMIC DNA]</scope>
    <source>
        <strain evidence="4 5">0861</strain>
    </source>
</reference>
<dbReference type="Pfam" id="PF12796">
    <property type="entry name" value="Ank_2"/>
    <property type="match status" value="1"/>
</dbReference>
<dbReference type="EMBL" id="LFIV01000016">
    <property type="protein sequence ID" value="KZL76331.1"/>
    <property type="molecule type" value="Genomic_DNA"/>
</dbReference>
<dbReference type="PROSITE" id="PS50297">
    <property type="entry name" value="ANK_REP_REGION"/>
    <property type="match status" value="1"/>
</dbReference>
<comment type="caution">
    <text evidence="4">The sequence shown here is derived from an EMBL/GenBank/DDBJ whole genome shotgun (WGS) entry which is preliminary data.</text>
</comment>
<dbReference type="InterPro" id="IPR056884">
    <property type="entry name" value="NPHP3-like_N"/>
</dbReference>
<dbReference type="AlphaFoldDB" id="A0A166X7F5"/>
<feature type="domain" description="Nephrocystin 3-like N-terminal" evidence="3">
    <location>
        <begin position="177"/>
        <end position="301"/>
    </location>
</feature>
<organism evidence="4 5">
    <name type="scientific">Colletotrichum tofieldiae</name>
    <dbReference type="NCBI Taxonomy" id="708197"/>
    <lineage>
        <taxon>Eukaryota</taxon>
        <taxon>Fungi</taxon>
        <taxon>Dikarya</taxon>
        <taxon>Ascomycota</taxon>
        <taxon>Pezizomycotina</taxon>
        <taxon>Sordariomycetes</taxon>
        <taxon>Hypocreomycetidae</taxon>
        <taxon>Glomerellales</taxon>
        <taxon>Glomerellaceae</taxon>
        <taxon>Colletotrichum</taxon>
        <taxon>Colletotrichum spaethianum species complex</taxon>
    </lineage>
</organism>
<evidence type="ECO:0000256" key="2">
    <source>
        <dbReference type="PROSITE-ProRule" id="PRU00023"/>
    </source>
</evidence>
<keyword evidence="2" id="KW-0040">ANK repeat</keyword>
<dbReference type="Pfam" id="PF24883">
    <property type="entry name" value="NPHP3_N"/>
    <property type="match status" value="1"/>
</dbReference>
<feature type="repeat" description="ANK" evidence="2">
    <location>
        <begin position="714"/>
        <end position="740"/>
    </location>
</feature>
<proteinExistence type="predicted"/>
<keyword evidence="5" id="KW-1185">Reference proteome</keyword>
<dbReference type="SMART" id="SM00248">
    <property type="entry name" value="ANK"/>
    <property type="match status" value="4"/>
</dbReference>
<protein>
    <submittedName>
        <fullName evidence="4">Ankyrin repeat protein</fullName>
    </submittedName>
</protein>
<gene>
    <name evidence="4" type="ORF">CT0861_02843</name>
</gene>
<dbReference type="PANTHER" id="PTHR10039">
    <property type="entry name" value="AMELOGENIN"/>
    <property type="match status" value="1"/>
</dbReference>
<keyword evidence="1" id="KW-0677">Repeat</keyword>
<evidence type="ECO:0000259" key="3">
    <source>
        <dbReference type="Pfam" id="PF24883"/>
    </source>
</evidence>
<dbReference type="Gene3D" id="1.25.40.20">
    <property type="entry name" value="Ankyrin repeat-containing domain"/>
    <property type="match status" value="1"/>
</dbReference>
<evidence type="ECO:0000256" key="1">
    <source>
        <dbReference type="ARBA" id="ARBA00022737"/>
    </source>
</evidence>
<dbReference type="SUPFAM" id="SSF48403">
    <property type="entry name" value="Ankyrin repeat"/>
    <property type="match status" value="1"/>
</dbReference>
<dbReference type="PANTHER" id="PTHR10039:SF16">
    <property type="entry name" value="GPI INOSITOL-DEACYLASE"/>
    <property type="match status" value="1"/>
</dbReference>
<feature type="repeat" description="ANK" evidence="2">
    <location>
        <begin position="681"/>
        <end position="713"/>
    </location>
</feature>
<dbReference type="Proteomes" id="UP000076552">
    <property type="component" value="Unassembled WGS sequence"/>
</dbReference>
<sequence length="813" mass="90434">MLLQIAINNTESLGAVAEGIEVVSRLITRCAIFEASHLAQRNYPLPNTHTMLQDALVSLYATILAWLSKAGRYYAKSTGERLLGSVVSAAPALTSISQEERKVTELAMSIQNQVVSNMYETVESLDTKFSSLTGLLRDLEQPIVRAIGTLDRIENGMKAEERKRLKHLDGVSGNPNAAPVAYCYCSRVIFDANQPKASPLAIMGSILKQLALSGANGGVHHSVWDEFLKRVKDAEQDGLDPTPLSLDECQSLIIMITSDYPVTIIIDGLDETEGDIRDLLDAFRLIIEESQNIVKLFVSSRDNMDTPVDVYLQDAKLIQITSADNIDDISAFVKSTVNAAVRNKRLLGGRVSTNLQNRIIEMLIQGSGAMFLWASLHLEQLCDPRFALEDDVNKELEALKIPQTLRSTLEQMYERVENYAPGAKHTTRTIFGWLLISERRLSRSELLNVISLTRNIGEDDCPSYGKPLLEEIVGNLCRGFISLDVDLNSFTFAHESIREFIRGFEEFTPSALHHLALSQCLNYLTERYKDFDYMEDGPSHLTTLTVIEDFCHSFGESEDGSKANDSPSFRPYAVCYWPRHYIKMGGKAFRPKVDPEILRFVFDHQGFRFVAWLRDVHELLKQVNKATDPSVSTALLRELTGVQSTTQSAILFVASVYGITAILERLANENTEMNWNAKNKLGASVIYLSAVYGREDALRFLLARGASANTTGGRFKTPIQAAAFHGHTSTVEVLLKNGAESLAKGLFRTALHAAIAGGHEPTIRSLVCNDSCHDLENLRSLIKSAAYNGYHETVDALLQRYLQSKTMVYMGEE</sequence>
<dbReference type="PROSITE" id="PS50088">
    <property type="entry name" value="ANK_REPEAT"/>
    <property type="match status" value="2"/>
</dbReference>
<evidence type="ECO:0000313" key="5">
    <source>
        <dbReference type="Proteomes" id="UP000076552"/>
    </source>
</evidence>
<name>A0A166X7F5_9PEZI</name>
<dbReference type="STRING" id="708197.A0A166X7F5"/>
<accession>A0A166X7F5</accession>